<protein>
    <recommendedName>
        <fullName evidence="3">Peptidylprolyl isomerase</fullName>
    </recommendedName>
</protein>
<comment type="caution">
    <text evidence="1">The sequence shown here is derived from an EMBL/GenBank/DDBJ whole genome shotgun (WGS) entry which is preliminary data.</text>
</comment>
<evidence type="ECO:0000313" key="1">
    <source>
        <dbReference type="EMBL" id="PIR44985.1"/>
    </source>
</evidence>
<dbReference type="PANTHER" id="PTHR47245">
    <property type="entry name" value="PEPTIDYLPROLYL ISOMERASE"/>
    <property type="match status" value="1"/>
</dbReference>
<evidence type="ECO:0008006" key="3">
    <source>
        <dbReference type="Google" id="ProtNLM"/>
    </source>
</evidence>
<gene>
    <name evidence="1" type="ORF">COV10_01875</name>
</gene>
<dbReference type="EMBL" id="PCYI01000013">
    <property type="protein sequence ID" value="PIR44985.1"/>
    <property type="molecule type" value="Genomic_DNA"/>
</dbReference>
<name>A0A2H0RGR6_9BACT</name>
<dbReference type="Gene3D" id="1.10.4030.10">
    <property type="entry name" value="Porin chaperone SurA, peptide-binding domain"/>
    <property type="match status" value="1"/>
</dbReference>
<reference evidence="1 2" key="1">
    <citation type="submission" date="2017-09" db="EMBL/GenBank/DDBJ databases">
        <title>Depth-based differentiation of microbial function through sediment-hosted aquifers and enrichment of novel symbionts in the deep terrestrial subsurface.</title>
        <authorList>
            <person name="Probst A.J."/>
            <person name="Ladd B."/>
            <person name="Jarett J.K."/>
            <person name="Geller-Mcgrath D.E."/>
            <person name="Sieber C.M."/>
            <person name="Emerson J.B."/>
            <person name="Anantharaman K."/>
            <person name="Thomas B.C."/>
            <person name="Malmstrom R."/>
            <person name="Stieglmeier M."/>
            <person name="Klingl A."/>
            <person name="Woyke T."/>
            <person name="Ryan C.M."/>
            <person name="Banfield J.F."/>
        </authorList>
    </citation>
    <scope>NUCLEOTIDE SEQUENCE [LARGE SCALE GENOMIC DNA]</scope>
    <source>
        <strain evidence="1">CG10_big_fil_rev_8_21_14_0_10_51_16</strain>
    </source>
</reference>
<dbReference type="InterPro" id="IPR027304">
    <property type="entry name" value="Trigger_fact/SurA_dom_sf"/>
</dbReference>
<sequence length="221" mass="23731">MQKMIIWVVVLLVIIAGGWYVATNWGAGIAFGGGPSVAMVNGEKISKADFEATRAQVAAGQGVDITALGEEEKSQFENGVLENMISQRLLLQVAAKKGIATTNEQVDTQLATLAEQFGGAEAMQTALAEQGFTDEALRAQVKSDLTIQAYLQLQFPLESFVISEEEVAEVYAQFAVGTEDAPALDEVRGEIESFVRQQKQQQAVTAHVAELRAAGEVEVLI</sequence>
<dbReference type="AlphaFoldDB" id="A0A2H0RGR6"/>
<organism evidence="1 2">
    <name type="scientific">Candidatus Vogelbacteria bacterium CG10_big_fil_rev_8_21_14_0_10_51_16</name>
    <dbReference type="NCBI Taxonomy" id="1975045"/>
    <lineage>
        <taxon>Bacteria</taxon>
        <taxon>Candidatus Vogeliibacteriota</taxon>
    </lineage>
</organism>
<dbReference type="SUPFAM" id="SSF109998">
    <property type="entry name" value="Triger factor/SurA peptide-binding domain-like"/>
    <property type="match status" value="1"/>
</dbReference>
<dbReference type="PANTHER" id="PTHR47245:SF2">
    <property type="entry name" value="PEPTIDYL-PROLYL CIS-TRANS ISOMERASE HP_0175-RELATED"/>
    <property type="match status" value="1"/>
</dbReference>
<accession>A0A2H0RGR6</accession>
<dbReference type="InterPro" id="IPR050245">
    <property type="entry name" value="PrsA_foldase"/>
</dbReference>
<dbReference type="Proteomes" id="UP000228767">
    <property type="component" value="Unassembled WGS sequence"/>
</dbReference>
<proteinExistence type="predicted"/>
<dbReference type="Pfam" id="PF13624">
    <property type="entry name" value="SurA_N_3"/>
    <property type="match status" value="1"/>
</dbReference>
<evidence type="ECO:0000313" key="2">
    <source>
        <dbReference type="Proteomes" id="UP000228767"/>
    </source>
</evidence>